<name>A0AAV7KC67_9METZ</name>
<comment type="caution">
    <text evidence="2">The sequence shown here is derived from an EMBL/GenBank/DDBJ whole genome shotgun (WGS) entry which is preliminary data.</text>
</comment>
<gene>
    <name evidence="2" type="ORF">LOD99_14722</name>
</gene>
<dbReference type="Proteomes" id="UP001165289">
    <property type="component" value="Unassembled WGS sequence"/>
</dbReference>
<protein>
    <submittedName>
        <fullName evidence="2">Uncharacterized protein</fullName>
    </submittedName>
</protein>
<evidence type="ECO:0000313" key="2">
    <source>
        <dbReference type="EMBL" id="KAI6659046.1"/>
    </source>
</evidence>
<reference evidence="2 3" key="1">
    <citation type="journal article" date="2023" name="BMC Biol.">
        <title>The compact genome of the sponge Oopsacas minuta (Hexactinellida) is lacking key metazoan core genes.</title>
        <authorList>
            <person name="Santini S."/>
            <person name="Schenkelaars Q."/>
            <person name="Jourda C."/>
            <person name="Duchesne M."/>
            <person name="Belahbib H."/>
            <person name="Rocher C."/>
            <person name="Selva M."/>
            <person name="Riesgo A."/>
            <person name="Vervoort M."/>
            <person name="Leys S.P."/>
            <person name="Kodjabachian L."/>
            <person name="Le Bivic A."/>
            <person name="Borchiellini C."/>
            <person name="Claverie J.M."/>
            <person name="Renard E."/>
        </authorList>
    </citation>
    <scope>NUCLEOTIDE SEQUENCE [LARGE SCALE GENOMIC DNA]</scope>
    <source>
        <strain evidence="2">SPO-2</strain>
    </source>
</reference>
<feature type="region of interest" description="Disordered" evidence="1">
    <location>
        <begin position="85"/>
        <end position="111"/>
    </location>
</feature>
<feature type="compositionally biased region" description="Polar residues" evidence="1">
    <location>
        <begin position="87"/>
        <end position="107"/>
    </location>
</feature>
<dbReference type="AlphaFoldDB" id="A0AAV7KC67"/>
<organism evidence="2 3">
    <name type="scientific">Oopsacas minuta</name>
    <dbReference type="NCBI Taxonomy" id="111878"/>
    <lineage>
        <taxon>Eukaryota</taxon>
        <taxon>Metazoa</taxon>
        <taxon>Porifera</taxon>
        <taxon>Hexactinellida</taxon>
        <taxon>Hexasterophora</taxon>
        <taxon>Lyssacinosida</taxon>
        <taxon>Leucopsacidae</taxon>
        <taxon>Oopsacas</taxon>
    </lineage>
</organism>
<feature type="region of interest" description="Disordered" evidence="1">
    <location>
        <begin position="35"/>
        <end position="72"/>
    </location>
</feature>
<feature type="compositionally biased region" description="Polar residues" evidence="1">
    <location>
        <begin position="60"/>
        <end position="72"/>
    </location>
</feature>
<sequence>MSHLPPRPPYLQDISKPLSYYRLVELPNHQFISYCAPSPRKHPNKLPTLRSKPDSKNKETQTPPAKLTNMNTDSLNKYKNYLKHRSTTSTASALPNRTAVKHQSSTNKRARSAYYERAKSGYVYWPTEPKPLTYDLKRPFGSVGAVLGLATGPR</sequence>
<keyword evidence="3" id="KW-1185">Reference proteome</keyword>
<evidence type="ECO:0000256" key="1">
    <source>
        <dbReference type="SAM" id="MobiDB-lite"/>
    </source>
</evidence>
<dbReference type="EMBL" id="JAKMXF010000066">
    <property type="protein sequence ID" value="KAI6659046.1"/>
    <property type="molecule type" value="Genomic_DNA"/>
</dbReference>
<proteinExistence type="predicted"/>
<accession>A0AAV7KC67</accession>
<evidence type="ECO:0000313" key="3">
    <source>
        <dbReference type="Proteomes" id="UP001165289"/>
    </source>
</evidence>